<accession>A0ACA9Y013</accession>
<name>A0ACA9Y013_9ASCO</name>
<proteinExistence type="predicted"/>
<evidence type="ECO:0000313" key="2">
    <source>
        <dbReference type="Proteomes" id="UP001152531"/>
    </source>
</evidence>
<sequence>MVNYLITGVSQGIGLSLVKELCKNNFVYGTVRKADDRTALNQLDPKNLKLIELDMGDSETTFEEAFKVIDEVDVVIHNAGIMTEKLLHPLVSSTTEDFEDLFRINTMGCFKVYKYIHPYLYKGKGRKKFVAISSMAADPGIIDSTKQGSSAYGVSKIAINYLIKQIAAENSKSENSVESTSLTIALHPGALRTPMTEEIAEIYPQMFKNAEEGVKNILKLIDNKNLISGGFYNAGDGSKYVF</sequence>
<dbReference type="EMBL" id="CALSDN010000001">
    <property type="protein sequence ID" value="CAH6718247.1"/>
    <property type="molecule type" value="Genomic_DNA"/>
</dbReference>
<gene>
    <name evidence="1" type="ORF">CLIB1444_01S02432</name>
</gene>
<comment type="caution">
    <text evidence="1">The sequence shown here is derived from an EMBL/GenBank/DDBJ whole genome shotgun (WGS) entry which is preliminary data.</text>
</comment>
<protein>
    <submittedName>
        <fullName evidence="1">Uncharacterized oxidoreductase</fullName>
    </submittedName>
</protein>
<organism evidence="1 2">
    <name type="scientific">[Candida] jaroonii</name>
    <dbReference type="NCBI Taxonomy" id="467808"/>
    <lineage>
        <taxon>Eukaryota</taxon>
        <taxon>Fungi</taxon>
        <taxon>Dikarya</taxon>
        <taxon>Ascomycota</taxon>
        <taxon>Saccharomycotina</taxon>
        <taxon>Pichiomycetes</taxon>
        <taxon>Debaryomycetaceae</taxon>
        <taxon>Yamadazyma</taxon>
    </lineage>
</organism>
<reference evidence="1" key="1">
    <citation type="submission" date="2022-06" db="EMBL/GenBank/DDBJ databases">
        <authorList>
            <person name="Legras J.-L."/>
            <person name="Devillers H."/>
            <person name="Grondin C."/>
        </authorList>
    </citation>
    <scope>NUCLEOTIDE SEQUENCE</scope>
    <source>
        <strain evidence="1">CLIB 1444</strain>
    </source>
</reference>
<keyword evidence="2" id="KW-1185">Reference proteome</keyword>
<dbReference type="Proteomes" id="UP001152531">
    <property type="component" value="Unassembled WGS sequence"/>
</dbReference>
<evidence type="ECO:0000313" key="1">
    <source>
        <dbReference type="EMBL" id="CAH6718247.1"/>
    </source>
</evidence>